<dbReference type="Gene3D" id="1.25.40.10">
    <property type="entry name" value="Tetratricopeptide repeat domain"/>
    <property type="match status" value="2"/>
</dbReference>
<dbReference type="InterPro" id="IPR038765">
    <property type="entry name" value="Papain-like_cys_pep_sf"/>
</dbReference>
<evidence type="ECO:0000259" key="4">
    <source>
        <dbReference type="Pfam" id="PF01841"/>
    </source>
</evidence>
<feature type="domain" description="DUF3857" evidence="5">
    <location>
        <begin position="86"/>
        <end position="255"/>
    </location>
</feature>
<evidence type="ECO:0000313" key="7">
    <source>
        <dbReference type="Proteomes" id="UP001596391"/>
    </source>
</evidence>
<keyword evidence="1" id="KW-0802">TPR repeat</keyword>
<feature type="compositionally biased region" description="Polar residues" evidence="2">
    <location>
        <begin position="26"/>
        <end position="37"/>
    </location>
</feature>
<dbReference type="Gene3D" id="2.60.40.3140">
    <property type="match status" value="1"/>
</dbReference>
<feature type="chain" id="PRO_5047265312" evidence="3">
    <location>
        <begin position="24"/>
        <end position="1070"/>
    </location>
</feature>
<dbReference type="InterPro" id="IPR002931">
    <property type="entry name" value="Transglutaminase-like"/>
</dbReference>
<dbReference type="InterPro" id="IPR019734">
    <property type="entry name" value="TPR_rpt"/>
</dbReference>
<dbReference type="SUPFAM" id="SSF54001">
    <property type="entry name" value="Cysteine proteinases"/>
    <property type="match status" value="1"/>
</dbReference>
<dbReference type="Pfam" id="PF01841">
    <property type="entry name" value="Transglut_core"/>
    <property type="match status" value="1"/>
</dbReference>
<evidence type="ECO:0000259" key="5">
    <source>
        <dbReference type="Pfam" id="PF12969"/>
    </source>
</evidence>
<dbReference type="PROSITE" id="PS50005">
    <property type="entry name" value="TPR"/>
    <property type="match status" value="1"/>
</dbReference>
<dbReference type="EMBL" id="JBHSWI010000001">
    <property type="protein sequence ID" value="MFC6645717.1"/>
    <property type="molecule type" value="Genomic_DNA"/>
</dbReference>
<evidence type="ECO:0000256" key="3">
    <source>
        <dbReference type="SAM" id="SignalP"/>
    </source>
</evidence>
<feature type="repeat" description="TPR" evidence="1">
    <location>
        <begin position="734"/>
        <end position="767"/>
    </location>
</feature>
<dbReference type="Gene3D" id="3.10.620.30">
    <property type="match status" value="1"/>
</dbReference>
<reference evidence="7" key="1">
    <citation type="journal article" date="2019" name="Int. J. Syst. Evol. Microbiol.">
        <title>The Global Catalogue of Microorganisms (GCM) 10K type strain sequencing project: providing services to taxonomists for standard genome sequencing and annotation.</title>
        <authorList>
            <consortium name="The Broad Institute Genomics Platform"/>
            <consortium name="The Broad Institute Genome Sequencing Center for Infectious Disease"/>
            <person name="Wu L."/>
            <person name="Ma J."/>
        </authorList>
    </citation>
    <scope>NUCLEOTIDE SEQUENCE [LARGE SCALE GENOMIC DNA]</scope>
    <source>
        <strain evidence="7">CGMCC 1.16026</strain>
    </source>
</reference>
<dbReference type="SUPFAM" id="SSF48452">
    <property type="entry name" value="TPR-like"/>
    <property type="match status" value="1"/>
</dbReference>
<organism evidence="6 7">
    <name type="scientific">Granulicella cerasi</name>
    <dbReference type="NCBI Taxonomy" id="741063"/>
    <lineage>
        <taxon>Bacteria</taxon>
        <taxon>Pseudomonadati</taxon>
        <taxon>Acidobacteriota</taxon>
        <taxon>Terriglobia</taxon>
        <taxon>Terriglobales</taxon>
        <taxon>Acidobacteriaceae</taxon>
        <taxon>Granulicella</taxon>
    </lineage>
</organism>
<sequence>MRLLSLSTLPVALLWLLSPLAVAQNAPSAPQSPSRTPASKGDALPRPTASAADAAKAAVTTAGSKDSYGAESFVVMKSSWVYSFNADGTGYRDHTVAVRLQSEASLRTFGVVSTQFASASEHVEMHYVRVHHPDGSVTETPVKDVIEQPEQVTREAPFYSDLKQAQLPVKNLRVGDTLEWEIRVVTTRAEAPNHFWGASSFIGEEVVSLDDNLELRVPASKKATVWTNPSVSDQPKVTTEGDTKIYHWHHVQLKATTGDEAAKAKKLKQEKVLTADEEKDDEEGKLPDISWTTFGSWAEVGAWYRSLEGQRTQPDDEVKAKAAELTKDMKTPAEKAQAIYAFVATNLRYIGVSFGVGRFQPHEAVDVLHNQYGDCKDKATLLIAMLRAAGFTPDAVLIGANIRINEAVPSPSAFNHAINRVKVGDEEVWLDSTQEVAPYKALLFVLRDKQALVIPDKGDAVLMKTPKDLPFPSIDTWTAKGSMNADGISESHIHMSFRSDNEISIREAIHSVAPAQYEEVGKRIMNSLGYSGEATHTQFSRPEDTSSPFTIDVDYHREKAGDWEHLKTIPQLAPVSLPRVDDKDPPTRSINLGAPATSKSSSEMKLPAGWTVELPEAIHQKAHWGSYDQTYRFDDGVVYSERIVQTFETHVPVSEWKAYKKWQDDCDLGFDRYIQLIRPGADGKARAAGAASGHVTAKETEDLVQQAFDAARKMDVKGAESLLKQAKEADPQARRLWLAYGFVAILRGKNNEAVENYRKELALYPNETFVYGAIAEAQWPKSHEDAIATMRQYTAADSTNANAWAGLTNYLFQDKQYAEAAKTAQKSIDNTPEDAKVELKQTRRLVLGNAQLKAGQNAEGEKTMLALLKETDDPGLMNDAAYSLADAKLDLPLDDEKVRLALKRMDEETQSWTLDENPATLNQKSSLLSATWDTMGWILYREGKVKEARTYILAGYMGQHHEEVRKHLDELDDALKQPHVATGRKAEQDDRTFPLGSYNGPKMTAEYRLLLSHGKVERDEPTTAKAVGGADGMLKAADFSKLFPEGSNAKLVRTGMVNCGSGKCEIVLEP</sequence>
<feature type="domain" description="Transglutaminase-like" evidence="4">
    <location>
        <begin position="320"/>
        <end position="391"/>
    </location>
</feature>
<dbReference type="InterPro" id="IPR011990">
    <property type="entry name" value="TPR-like_helical_dom_sf"/>
</dbReference>
<evidence type="ECO:0000256" key="2">
    <source>
        <dbReference type="SAM" id="MobiDB-lite"/>
    </source>
</evidence>
<keyword evidence="7" id="KW-1185">Reference proteome</keyword>
<dbReference type="Proteomes" id="UP001596391">
    <property type="component" value="Unassembled WGS sequence"/>
</dbReference>
<dbReference type="InterPro" id="IPR024618">
    <property type="entry name" value="DUF3857"/>
</dbReference>
<keyword evidence="3" id="KW-0732">Signal</keyword>
<name>A0ABW1Z8E4_9BACT</name>
<feature type="region of interest" description="Disordered" evidence="2">
    <location>
        <begin position="26"/>
        <end position="47"/>
    </location>
</feature>
<dbReference type="Pfam" id="PF12969">
    <property type="entry name" value="DUF3857"/>
    <property type="match status" value="1"/>
</dbReference>
<proteinExistence type="predicted"/>
<evidence type="ECO:0000256" key="1">
    <source>
        <dbReference type="PROSITE-ProRule" id="PRU00339"/>
    </source>
</evidence>
<dbReference type="RefSeq" id="WP_263369437.1">
    <property type="nucleotide sequence ID" value="NZ_JAGSYD010000001.1"/>
</dbReference>
<protein>
    <submittedName>
        <fullName evidence="6">DUF3857 domain-containing protein</fullName>
    </submittedName>
</protein>
<feature type="signal peptide" evidence="3">
    <location>
        <begin position="1"/>
        <end position="23"/>
    </location>
</feature>
<accession>A0ABW1Z8E4</accession>
<gene>
    <name evidence="6" type="ORF">ACFQBQ_09025</name>
</gene>
<comment type="caution">
    <text evidence="6">The sequence shown here is derived from an EMBL/GenBank/DDBJ whole genome shotgun (WGS) entry which is preliminary data.</text>
</comment>
<evidence type="ECO:0000313" key="6">
    <source>
        <dbReference type="EMBL" id="MFC6645717.1"/>
    </source>
</evidence>
<feature type="region of interest" description="Disordered" evidence="2">
    <location>
        <begin position="576"/>
        <end position="604"/>
    </location>
</feature>